<evidence type="ECO:0000313" key="2">
    <source>
        <dbReference type="Proteomes" id="UP000887013"/>
    </source>
</evidence>
<reference evidence="1" key="1">
    <citation type="submission" date="2020-08" db="EMBL/GenBank/DDBJ databases">
        <title>Multicomponent nature underlies the extraordinary mechanical properties of spider dragline silk.</title>
        <authorList>
            <person name="Kono N."/>
            <person name="Nakamura H."/>
            <person name="Mori M."/>
            <person name="Yoshida Y."/>
            <person name="Ohtoshi R."/>
            <person name="Malay A.D."/>
            <person name="Moran D.A.P."/>
            <person name="Tomita M."/>
            <person name="Numata K."/>
            <person name="Arakawa K."/>
        </authorList>
    </citation>
    <scope>NUCLEOTIDE SEQUENCE</scope>
</reference>
<dbReference type="Proteomes" id="UP000887013">
    <property type="component" value="Unassembled WGS sequence"/>
</dbReference>
<sequence>MITSVYSLEQLALTKIAIHIYNENEFNDFFRWSIGFLGLISAEEWEPILKRKLTSLQLPLILQKKVIRLIKPISYEIDAFKLDHSDIIEYSSLETPIEYVWKGSGKIDRLKTAASYIQSEKYDLSKRFRMACAYWFQEEAKQLWKKMPETTRKNLSTCIADDLSNFNCRWKRAVNDWIALIESETADCRKHSFSRPISWYCQDNVIIQGNLLQQLSPQDHLDVLRNVMKGNFPTRTKSFCLSQLNVRQFKKVFKSHPLQVYTALLTWPFYLQFLEMADRIFEYLTEEDFLSFLHYVIFGKVSNDLNDYDYVELLKDLWKRCPNEIKQYVERSDLFEILKIALVHDYSEPFEKRCRRELSDDIMLLFEIYYYRLLWQNRIFPF</sequence>
<protein>
    <submittedName>
        <fullName evidence="1">Uncharacterized protein</fullName>
    </submittedName>
</protein>
<gene>
    <name evidence="1" type="primary">AVEN_26681_1</name>
    <name evidence="1" type="ORF">NPIL_171511</name>
</gene>
<proteinExistence type="predicted"/>
<name>A0A8X6N953_NEPPI</name>
<organism evidence="1 2">
    <name type="scientific">Nephila pilipes</name>
    <name type="common">Giant wood spider</name>
    <name type="synonym">Nephila maculata</name>
    <dbReference type="NCBI Taxonomy" id="299642"/>
    <lineage>
        <taxon>Eukaryota</taxon>
        <taxon>Metazoa</taxon>
        <taxon>Ecdysozoa</taxon>
        <taxon>Arthropoda</taxon>
        <taxon>Chelicerata</taxon>
        <taxon>Arachnida</taxon>
        <taxon>Araneae</taxon>
        <taxon>Araneomorphae</taxon>
        <taxon>Entelegynae</taxon>
        <taxon>Araneoidea</taxon>
        <taxon>Nephilidae</taxon>
        <taxon>Nephila</taxon>
    </lineage>
</organism>
<keyword evidence="2" id="KW-1185">Reference proteome</keyword>
<comment type="caution">
    <text evidence="1">The sequence shown here is derived from an EMBL/GenBank/DDBJ whole genome shotgun (WGS) entry which is preliminary data.</text>
</comment>
<accession>A0A8X6N953</accession>
<dbReference type="AlphaFoldDB" id="A0A8X6N953"/>
<dbReference type="OrthoDB" id="7666874at2759"/>
<dbReference type="EMBL" id="BMAW01055402">
    <property type="protein sequence ID" value="GFT00653.1"/>
    <property type="molecule type" value="Genomic_DNA"/>
</dbReference>
<evidence type="ECO:0000313" key="1">
    <source>
        <dbReference type="EMBL" id="GFT00653.1"/>
    </source>
</evidence>